<organism evidence="1 2">
    <name type="scientific">Mesonia hippocampi</name>
    <dbReference type="NCBI Taxonomy" id="1628250"/>
    <lineage>
        <taxon>Bacteria</taxon>
        <taxon>Pseudomonadati</taxon>
        <taxon>Bacteroidota</taxon>
        <taxon>Flavobacteriia</taxon>
        <taxon>Flavobacteriales</taxon>
        <taxon>Flavobacteriaceae</taxon>
        <taxon>Mesonia</taxon>
    </lineage>
</organism>
<dbReference type="InterPro" id="IPR029058">
    <property type="entry name" value="AB_hydrolase_fold"/>
</dbReference>
<evidence type="ECO:0000313" key="1">
    <source>
        <dbReference type="EMBL" id="MBB4117779.1"/>
    </source>
</evidence>
<sequence length="222" mass="25589">MAVKEEVIHVYFMPGMAANTSIFEYIKLPEDKYRLHYLDWIIPNDDETLSDYVLRLLENVKHKTPILIGVSFGGIIVQEMSKVIAVRKLVIISSVKTKHELPAGMKFAKNTGLYKILPTSLAKHIDKLEQLPVGKTTQKKAKLYKRYLSVDDKKYLDWSIAQVVLWNQEKEIPGIIHIHGDKDAVFPIKNIENCITLKNGTHAMIIYKYRWFNRNLPLILAS</sequence>
<dbReference type="AlphaFoldDB" id="A0A840EH71"/>
<dbReference type="EMBL" id="JACIFO010000001">
    <property type="protein sequence ID" value="MBB4117779.1"/>
    <property type="molecule type" value="Genomic_DNA"/>
</dbReference>
<gene>
    <name evidence="1" type="ORF">GGR32_000051</name>
</gene>
<dbReference type="SUPFAM" id="SSF53474">
    <property type="entry name" value="alpha/beta-Hydrolases"/>
    <property type="match status" value="1"/>
</dbReference>
<dbReference type="Gene3D" id="3.40.50.1820">
    <property type="entry name" value="alpha/beta hydrolase"/>
    <property type="match status" value="1"/>
</dbReference>
<accession>A0A840EH71</accession>
<evidence type="ECO:0000313" key="2">
    <source>
        <dbReference type="Proteomes" id="UP000553034"/>
    </source>
</evidence>
<protein>
    <submittedName>
        <fullName evidence="1">Pimeloyl-ACP methyl ester carboxylesterase</fullName>
    </submittedName>
</protein>
<name>A0A840EH71_9FLAO</name>
<reference evidence="1 2" key="1">
    <citation type="submission" date="2020-08" db="EMBL/GenBank/DDBJ databases">
        <title>Genomic Encyclopedia of Type Strains, Phase IV (KMG-IV): sequencing the most valuable type-strain genomes for metagenomic binning, comparative biology and taxonomic classification.</title>
        <authorList>
            <person name="Goeker M."/>
        </authorList>
    </citation>
    <scope>NUCLEOTIDE SEQUENCE [LARGE SCALE GENOMIC DNA]</scope>
    <source>
        <strain evidence="1 2">DSM 29568</strain>
    </source>
</reference>
<dbReference type="Proteomes" id="UP000553034">
    <property type="component" value="Unassembled WGS sequence"/>
</dbReference>
<keyword evidence="2" id="KW-1185">Reference proteome</keyword>
<comment type="caution">
    <text evidence="1">The sequence shown here is derived from an EMBL/GenBank/DDBJ whole genome shotgun (WGS) entry which is preliminary data.</text>
</comment>
<dbReference type="RefSeq" id="WP_183475440.1">
    <property type="nucleotide sequence ID" value="NZ_JACIFO010000001.1"/>
</dbReference>
<proteinExistence type="predicted"/>